<organism>
    <name type="scientific">Ixodes scapularis</name>
    <name type="common">Black-legged tick</name>
    <name type="synonym">Deer tick</name>
    <dbReference type="NCBI Taxonomy" id="6945"/>
    <lineage>
        <taxon>Eukaryota</taxon>
        <taxon>Metazoa</taxon>
        <taxon>Ecdysozoa</taxon>
        <taxon>Arthropoda</taxon>
        <taxon>Chelicerata</taxon>
        <taxon>Arachnida</taxon>
        <taxon>Acari</taxon>
        <taxon>Parasitiformes</taxon>
        <taxon>Ixodida</taxon>
        <taxon>Ixodoidea</taxon>
        <taxon>Ixodidae</taxon>
        <taxon>Ixodinae</taxon>
        <taxon>Ixodes</taxon>
    </lineage>
</organism>
<dbReference type="EnsemblMetazoa" id="ISCW012821-RA">
    <property type="protein sequence ID" value="ISCW012821-PA"/>
    <property type="gene ID" value="ISCW012821"/>
</dbReference>
<accession>B7QEI1</accession>
<keyword evidence="4" id="KW-1185">Reference proteome</keyword>
<evidence type="ECO:0000313" key="2">
    <source>
        <dbReference type="EMBL" id="EEC17253.1"/>
    </source>
</evidence>
<protein>
    <submittedName>
        <fullName evidence="2 3">Uncharacterized protein</fullName>
    </submittedName>
</protein>
<sequence length="178" mass="18964">MSMETPAEDTGTAAYSNPVDRTLEAARRSSRRRGRGAEDRASFEAGPSASHAARGNEFGPAARAAGSGSSSRPVHDQSSNNKAASAEPDTAARYGIPDGHGAVSSQHGRGHFAEVVARVWRPLSSHAARSAVRPTGAIVLHIRMLFPADRAVALESGQPFCFEEIRRCVGDRQSRTYH</sequence>
<dbReference type="EMBL" id="ABJB010941460">
    <property type="status" value="NOT_ANNOTATED_CDS"/>
    <property type="molecule type" value="Genomic_DNA"/>
</dbReference>
<evidence type="ECO:0000313" key="4">
    <source>
        <dbReference type="Proteomes" id="UP000001555"/>
    </source>
</evidence>
<dbReference type="PaxDb" id="6945-B7QEI1"/>
<dbReference type="Proteomes" id="UP000001555">
    <property type="component" value="Unassembled WGS sequence"/>
</dbReference>
<dbReference type="AlphaFoldDB" id="B7QEI1"/>
<dbReference type="VEuPathDB" id="VectorBase:ISCW012821"/>
<reference evidence="3" key="2">
    <citation type="submission" date="2020-05" db="UniProtKB">
        <authorList>
            <consortium name="EnsemblMetazoa"/>
        </authorList>
    </citation>
    <scope>IDENTIFICATION</scope>
    <source>
        <strain evidence="3">wikel</strain>
    </source>
</reference>
<dbReference type="EMBL" id="DS921196">
    <property type="protein sequence ID" value="EEC17253.1"/>
    <property type="molecule type" value="Genomic_DNA"/>
</dbReference>
<dbReference type="VEuPathDB" id="VectorBase:ISCI012821"/>
<evidence type="ECO:0000313" key="3">
    <source>
        <dbReference type="EnsemblMetazoa" id="ISCW012821-PA"/>
    </source>
</evidence>
<reference evidence="2 4" key="1">
    <citation type="submission" date="2008-03" db="EMBL/GenBank/DDBJ databases">
        <title>Annotation of Ixodes scapularis.</title>
        <authorList>
            <consortium name="Ixodes scapularis Genome Project Consortium"/>
            <person name="Caler E."/>
            <person name="Hannick L.I."/>
            <person name="Bidwell S."/>
            <person name="Joardar V."/>
            <person name="Thiagarajan M."/>
            <person name="Amedeo P."/>
            <person name="Galinsky K.J."/>
            <person name="Schobel S."/>
            <person name="Inman J."/>
            <person name="Hostetler J."/>
            <person name="Miller J."/>
            <person name="Hammond M."/>
            <person name="Megy K."/>
            <person name="Lawson D."/>
            <person name="Kodira C."/>
            <person name="Sutton G."/>
            <person name="Meyer J."/>
            <person name="Hill C.A."/>
            <person name="Birren B."/>
            <person name="Nene V."/>
            <person name="Collins F."/>
            <person name="Alarcon-Chaidez F."/>
            <person name="Wikel S."/>
            <person name="Strausberg R."/>
        </authorList>
    </citation>
    <scope>NUCLEOTIDE SEQUENCE [LARGE SCALE GENOMIC DNA]</scope>
    <source>
        <strain evidence="4">Wikel</strain>
        <strain evidence="2">Wikel colony</strain>
    </source>
</reference>
<proteinExistence type="predicted"/>
<name>B7QEI1_IXOSC</name>
<dbReference type="HOGENOM" id="CLU_1512288_0_0_1"/>
<feature type="compositionally biased region" description="Low complexity" evidence="1">
    <location>
        <begin position="59"/>
        <end position="72"/>
    </location>
</feature>
<dbReference type="InParanoid" id="B7QEI1"/>
<evidence type="ECO:0000256" key="1">
    <source>
        <dbReference type="SAM" id="MobiDB-lite"/>
    </source>
</evidence>
<gene>
    <name evidence="2" type="ORF">IscW_ISCW012821</name>
</gene>
<feature type="region of interest" description="Disordered" evidence="1">
    <location>
        <begin position="1"/>
        <end position="107"/>
    </location>
</feature>